<dbReference type="PROSITE" id="PS50931">
    <property type="entry name" value="HTH_LYSR"/>
    <property type="match status" value="1"/>
</dbReference>
<dbReference type="AlphaFoldDB" id="A0A852VYV4"/>
<dbReference type="Pfam" id="PF00126">
    <property type="entry name" value="HTH_1"/>
    <property type="match status" value="1"/>
</dbReference>
<dbReference type="InterPro" id="IPR036388">
    <property type="entry name" value="WH-like_DNA-bd_sf"/>
</dbReference>
<dbReference type="RefSeq" id="WP_185992082.1">
    <property type="nucleotide sequence ID" value="NZ_JACCAE010000001.1"/>
</dbReference>
<dbReference type="SUPFAM" id="SSF46785">
    <property type="entry name" value="Winged helix' DNA-binding domain"/>
    <property type="match status" value="1"/>
</dbReference>
<dbReference type="Gene3D" id="1.10.10.10">
    <property type="entry name" value="Winged helix-like DNA-binding domain superfamily/Winged helix DNA-binding domain"/>
    <property type="match status" value="1"/>
</dbReference>
<protein>
    <recommendedName>
        <fullName evidence="7">HTH-type transcriptional regulator LysG</fullName>
    </recommendedName>
</protein>
<evidence type="ECO:0000256" key="1">
    <source>
        <dbReference type="ARBA" id="ARBA00009437"/>
    </source>
</evidence>
<evidence type="ECO:0000256" key="2">
    <source>
        <dbReference type="ARBA" id="ARBA00022491"/>
    </source>
</evidence>
<dbReference type="NCBIfam" id="TIGR03298">
    <property type="entry name" value="argP"/>
    <property type="match status" value="1"/>
</dbReference>
<name>A0A852VYV4_9MICO</name>
<evidence type="ECO:0000313" key="9">
    <source>
        <dbReference type="EMBL" id="NYF99384.1"/>
    </source>
</evidence>
<evidence type="ECO:0000259" key="8">
    <source>
        <dbReference type="PROSITE" id="PS50931"/>
    </source>
</evidence>
<dbReference type="GO" id="GO:0003700">
    <property type="term" value="F:DNA-binding transcription factor activity"/>
    <property type="evidence" value="ECO:0007669"/>
    <property type="project" value="InterPro"/>
</dbReference>
<dbReference type="PANTHER" id="PTHR30579:SF2">
    <property type="entry name" value="HTH-TYPE TRANSCRIPTIONAL REGULATOR ARGP"/>
    <property type="match status" value="1"/>
</dbReference>
<comment type="similarity">
    <text evidence="1">Belongs to the LysR transcriptional regulatory family.</text>
</comment>
<dbReference type="InterPro" id="IPR050176">
    <property type="entry name" value="LTTR"/>
</dbReference>
<dbReference type="Gene3D" id="3.40.190.290">
    <property type="match status" value="1"/>
</dbReference>
<dbReference type="InterPro" id="IPR017685">
    <property type="entry name" value="ArgP"/>
</dbReference>
<gene>
    <name evidence="9" type="ORF">BJY20_002776</name>
</gene>
<dbReference type="PANTHER" id="PTHR30579">
    <property type="entry name" value="TRANSCRIPTIONAL REGULATOR"/>
    <property type="match status" value="1"/>
</dbReference>
<keyword evidence="3" id="KW-0805">Transcription regulation</keyword>
<evidence type="ECO:0000256" key="6">
    <source>
        <dbReference type="ARBA" id="ARBA00023163"/>
    </source>
</evidence>
<evidence type="ECO:0000256" key="3">
    <source>
        <dbReference type="ARBA" id="ARBA00023015"/>
    </source>
</evidence>
<evidence type="ECO:0000256" key="5">
    <source>
        <dbReference type="ARBA" id="ARBA00023159"/>
    </source>
</evidence>
<keyword evidence="4" id="KW-0238">DNA-binding</keyword>
<dbReference type="Proteomes" id="UP000554054">
    <property type="component" value="Unassembled WGS sequence"/>
</dbReference>
<accession>A0A852VYV4</accession>
<evidence type="ECO:0000256" key="4">
    <source>
        <dbReference type="ARBA" id="ARBA00023125"/>
    </source>
</evidence>
<dbReference type="EMBL" id="JACCAE010000001">
    <property type="protein sequence ID" value="NYF99384.1"/>
    <property type="molecule type" value="Genomic_DNA"/>
</dbReference>
<dbReference type="InterPro" id="IPR005119">
    <property type="entry name" value="LysR_subst-bd"/>
</dbReference>
<dbReference type="Pfam" id="PF03466">
    <property type="entry name" value="LysR_substrate"/>
    <property type="match status" value="1"/>
</dbReference>
<organism evidence="9 10">
    <name type="scientific">Janibacter cremeus</name>
    <dbReference type="NCBI Taxonomy" id="1285192"/>
    <lineage>
        <taxon>Bacteria</taxon>
        <taxon>Bacillati</taxon>
        <taxon>Actinomycetota</taxon>
        <taxon>Actinomycetes</taxon>
        <taxon>Micrococcales</taxon>
        <taxon>Intrasporangiaceae</taxon>
        <taxon>Janibacter</taxon>
    </lineage>
</organism>
<evidence type="ECO:0000256" key="7">
    <source>
        <dbReference type="ARBA" id="ARBA00074218"/>
    </source>
</evidence>
<evidence type="ECO:0000313" key="10">
    <source>
        <dbReference type="Proteomes" id="UP000554054"/>
    </source>
</evidence>
<sequence>MQIDQLRALLAVVDHGTFDAAARALHVTPSAVSQRIKALERDTGRVLVERATPCRATTAGEALMRAARQMVVLEEDARAAMGEGGGAAVDLPVAVNADSLATWFEPVLRVAAAWDDVRLQLEVEDEEYSADHLRRGSVVGAITADPTPVAGCRTEPLGAMRYLPVASPLLAQRFIRGRRVDWASMPVLRFNAKDELQRGVLRTLGVTTDPPCSQVPSSEGFVAAVRAGLGWAMVPEAQLADDLETGALVLLRRRAHRDVPLYWQVWTLATPRMTRLGETVHDAARRLRPARRGAVPPPVVAAD</sequence>
<proteinExistence type="inferred from homology"/>
<dbReference type="NCBIfam" id="NF002964">
    <property type="entry name" value="PRK03635.1"/>
    <property type="match status" value="1"/>
</dbReference>
<keyword evidence="2" id="KW-0678">Repressor</keyword>
<comment type="caution">
    <text evidence="9">The sequence shown here is derived from an EMBL/GenBank/DDBJ whole genome shotgun (WGS) entry which is preliminary data.</text>
</comment>
<dbReference type="FunFam" id="1.10.10.10:FF:000456">
    <property type="entry name" value="LysR family transcriptional regulator ArgP"/>
    <property type="match status" value="1"/>
</dbReference>
<dbReference type="InterPro" id="IPR000847">
    <property type="entry name" value="LysR_HTH_N"/>
</dbReference>
<keyword evidence="10" id="KW-1185">Reference proteome</keyword>
<feature type="domain" description="HTH lysR-type" evidence="8">
    <location>
        <begin position="1"/>
        <end position="57"/>
    </location>
</feature>
<keyword evidence="6" id="KW-0804">Transcription</keyword>
<reference evidence="9 10" key="1">
    <citation type="submission" date="2020-07" db="EMBL/GenBank/DDBJ databases">
        <title>Sequencing the genomes of 1000 actinobacteria strains.</title>
        <authorList>
            <person name="Klenk H.-P."/>
        </authorList>
    </citation>
    <scope>NUCLEOTIDE SEQUENCE [LARGE SCALE GENOMIC DNA]</scope>
    <source>
        <strain evidence="9 10">DSM 26154</strain>
    </source>
</reference>
<keyword evidence="5" id="KW-0010">Activator</keyword>
<dbReference type="GO" id="GO:0003677">
    <property type="term" value="F:DNA binding"/>
    <property type="evidence" value="ECO:0007669"/>
    <property type="project" value="UniProtKB-KW"/>
</dbReference>
<dbReference type="SUPFAM" id="SSF53850">
    <property type="entry name" value="Periplasmic binding protein-like II"/>
    <property type="match status" value="1"/>
</dbReference>
<dbReference type="InterPro" id="IPR036390">
    <property type="entry name" value="WH_DNA-bd_sf"/>
</dbReference>